<evidence type="ECO:0000256" key="1">
    <source>
        <dbReference type="ARBA" id="ARBA00001946"/>
    </source>
</evidence>
<dbReference type="InterPro" id="IPR002646">
    <property type="entry name" value="PolA_pol_head_dom"/>
</dbReference>
<keyword evidence="10 11" id="KW-0694">RNA-binding</keyword>
<proteinExistence type="inferred from homology"/>
<dbReference type="InterPro" id="IPR032810">
    <property type="entry name" value="CCA-adding_enz_C"/>
</dbReference>
<evidence type="ECO:0000256" key="6">
    <source>
        <dbReference type="ARBA" id="ARBA00022741"/>
    </source>
</evidence>
<gene>
    <name evidence="11" type="primary">cca</name>
    <name evidence="15" type="ORF">MFLO_05020</name>
</gene>
<evidence type="ECO:0000256" key="7">
    <source>
        <dbReference type="ARBA" id="ARBA00022800"/>
    </source>
</evidence>
<comment type="subunit">
    <text evidence="11">Homodimer.</text>
</comment>
<feature type="binding site" evidence="11">
    <location>
        <position position="163"/>
    </location>
    <ligand>
        <name>CTP</name>
        <dbReference type="ChEBI" id="CHEBI:37563"/>
    </ligand>
</feature>
<keyword evidence="7 11" id="KW-0692">RNA repair</keyword>
<keyword evidence="5 11" id="KW-0479">Metal-binding</keyword>
<feature type="binding site" evidence="11">
    <location>
        <position position="42"/>
    </location>
    <ligand>
        <name>Mg(2+)</name>
        <dbReference type="ChEBI" id="CHEBI:18420"/>
    </ligand>
</feature>
<feature type="binding site" evidence="11">
    <location>
        <position position="111"/>
    </location>
    <ligand>
        <name>CTP</name>
        <dbReference type="ChEBI" id="CHEBI:37563"/>
    </ligand>
</feature>
<evidence type="ECO:0000256" key="5">
    <source>
        <dbReference type="ARBA" id="ARBA00022723"/>
    </source>
</evidence>
<keyword evidence="3 11" id="KW-0819">tRNA processing</keyword>
<evidence type="ECO:0000256" key="8">
    <source>
        <dbReference type="ARBA" id="ARBA00022840"/>
    </source>
</evidence>
<feature type="binding site" evidence="11">
    <location>
        <position position="157"/>
    </location>
    <ligand>
        <name>CTP</name>
        <dbReference type="ChEBI" id="CHEBI:37563"/>
    </ligand>
</feature>
<dbReference type="Gene3D" id="3.30.460.10">
    <property type="entry name" value="Beta Polymerase, domain 2"/>
    <property type="match status" value="1"/>
</dbReference>
<dbReference type="NCBIfam" id="NF009814">
    <property type="entry name" value="PRK13299.1"/>
    <property type="match status" value="1"/>
</dbReference>
<keyword evidence="2 11" id="KW-0808">Transferase</keyword>
<feature type="binding site" evidence="11">
    <location>
        <position position="154"/>
    </location>
    <ligand>
        <name>ATP</name>
        <dbReference type="ChEBI" id="CHEBI:30616"/>
    </ligand>
</feature>
<dbReference type="GO" id="GO:0004810">
    <property type="term" value="F:CCA tRNA nucleotidyltransferase activity"/>
    <property type="evidence" value="ECO:0007669"/>
    <property type="project" value="UniProtKB-EC"/>
</dbReference>
<dbReference type="Pfam" id="PF12627">
    <property type="entry name" value="PolyA_pol_RNAbd"/>
    <property type="match status" value="1"/>
</dbReference>
<feature type="binding site" evidence="11">
    <location>
        <position position="30"/>
    </location>
    <ligand>
        <name>CTP</name>
        <dbReference type="ChEBI" id="CHEBI:37563"/>
    </ligand>
</feature>
<feature type="binding site" evidence="11">
    <location>
        <position position="27"/>
    </location>
    <ligand>
        <name>CTP</name>
        <dbReference type="ChEBI" id="CHEBI:37563"/>
    </ligand>
</feature>
<dbReference type="Gene3D" id="1.10.246.80">
    <property type="match status" value="1"/>
</dbReference>
<dbReference type="SUPFAM" id="SSF81891">
    <property type="entry name" value="Poly A polymerase C-terminal region-like"/>
    <property type="match status" value="1"/>
</dbReference>
<comment type="caution">
    <text evidence="15">The sequence shown here is derived from an EMBL/GenBank/DDBJ whole genome shotgun (WGS) entry which is preliminary data.</text>
</comment>
<keyword evidence="16" id="KW-1185">Reference proteome</keyword>
<dbReference type="InterPro" id="IPR032828">
    <property type="entry name" value="PolyA_RNA-bd"/>
</dbReference>
<feature type="binding site" evidence="11">
    <location>
        <position position="27"/>
    </location>
    <ligand>
        <name>ATP</name>
        <dbReference type="ChEBI" id="CHEBI:30616"/>
    </ligand>
</feature>
<dbReference type="Proteomes" id="UP000019249">
    <property type="component" value="Unassembled WGS sequence"/>
</dbReference>
<feature type="binding site" evidence="11">
    <location>
        <position position="154"/>
    </location>
    <ligand>
        <name>CTP</name>
        <dbReference type="ChEBI" id="CHEBI:37563"/>
    </ligand>
</feature>
<dbReference type="Pfam" id="PF13735">
    <property type="entry name" value="tRNA_NucTran2_2"/>
    <property type="match status" value="1"/>
</dbReference>
<evidence type="ECO:0000256" key="2">
    <source>
        <dbReference type="ARBA" id="ARBA00022679"/>
    </source>
</evidence>
<dbReference type="Gene3D" id="1.20.58.560">
    <property type="match status" value="1"/>
</dbReference>
<organism evidence="15 16">
    <name type="scientific">Listeria floridensis FSL S10-1187</name>
    <dbReference type="NCBI Taxonomy" id="1265817"/>
    <lineage>
        <taxon>Bacteria</taxon>
        <taxon>Bacillati</taxon>
        <taxon>Bacillota</taxon>
        <taxon>Bacilli</taxon>
        <taxon>Bacillales</taxon>
        <taxon>Listeriaceae</taxon>
        <taxon>Listeria</taxon>
    </lineage>
</organism>
<comment type="cofactor">
    <cofactor evidence="1 11">
        <name>Mg(2+)</name>
        <dbReference type="ChEBI" id="CHEBI:18420"/>
    </cofactor>
</comment>
<protein>
    <recommendedName>
        <fullName evidence="11">CCA-adding enzyme</fullName>
        <ecNumber evidence="11">2.7.7.72</ecNumber>
    </recommendedName>
    <alternativeName>
        <fullName evidence="11">CCA tRNA nucleotidyltransferase</fullName>
    </alternativeName>
    <alternativeName>
        <fullName evidence="11">tRNA CCA-pyrophosphorylase</fullName>
    </alternativeName>
    <alternativeName>
        <fullName evidence="11">tRNA adenylyl-/cytidylyl- transferase</fullName>
    </alternativeName>
    <alternativeName>
        <fullName evidence="11">tRNA nucleotidyltransferase</fullName>
    </alternativeName>
    <alternativeName>
        <fullName evidence="11">tRNA-NT</fullName>
    </alternativeName>
</protein>
<evidence type="ECO:0000256" key="3">
    <source>
        <dbReference type="ARBA" id="ARBA00022694"/>
    </source>
</evidence>
<evidence type="ECO:0000259" key="14">
    <source>
        <dbReference type="Pfam" id="PF13735"/>
    </source>
</evidence>
<keyword evidence="9 11" id="KW-0460">Magnesium</keyword>
<evidence type="ECO:0000256" key="11">
    <source>
        <dbReference type="HAMAP-Rule" id="MF_01263"/>
    </source>
</evidence>
<evidence type="ECO:0000313" key="16">
    <source>
        <dbReference type="Proteomes" id="UP000019249"/>
    </source>
</evidence>
<dbReference type="InterPro" id="IPR050264">
    <property type="entry name" value="Bact_CCA-adding_enz_type3_sf"/>
</dbReference>
<dbReference type="PANTHER" id="PTHR46173">
    <property type="entry name" value="CCA TRNA NUCLEOTIDYLTRANSFERASE 1, MITOCHONDRIAL"/>
    <property type="match status" value="1"/>
</dbReference>
<keyword evidence="15" id="KW-0418">Kinase</keyword>
<comment type="miscellaneous">
    <text evidence="11">A single active site specifically recognizes both ATP and CTP and is responsible for their addition.</text>
</comment>
<feature type="binding site" evidence="11">
    <location>
        <position position="157"/>
    </location>
    <ligand>
        <name>ATP</name>
        <dbReference type="ChEBI" id="CHEBI:30616"/>
    </ligand>
</feature>
<feature type="binding site" evidence="11">
    <location>
        <position position="40"/>
    </location>
    <ligand>
        <name>Mg(2+)</name>
        <dbReference type="ChEBI" id="CHEBI:18420"/>
    </ligand>
</feature>
<feature type="binding site" evidence="11">
    <location>
        <position position="30"/>
    </location>
    <ligand>
        <name>ATP</name>
        <dbReference type="ChEBI" id="CHEBI:30616"/>
    </ligand>
</feature>
<accession>A0ABP3B1E8</accession>
<dbReference type="SUPFAM" id="SSF81301">
    <property type="entry name" value="Nucleotidyltransferase"/>
    <property type="match status" value="1"/>
</dbReference>
<feature type="binding site" evidence="11">
    <location>
        <position position="111"/>
    </location>
    <ligand>
        <name>ATP</name>
        <dbReference type="ChEBI" id="CHEBI:30616"/>
    </ligand>
</feature>
<feature type="domain" description="Poly A polymerase head" evidence="12">
    <location>
        <begin position="22"/>
        <end position="141"/>
    </location>
</feature>
<evidence type="ECO:0000259" key="12">
    <source>
        <dbReference type="Pfam" id="PF01743"/>
    </source>
</evidence>
<feature type="binding site" evidence="11">
    <location>
        <position position="163"/>
    </location>
    <ligand>
        <name>ATP</name>
        <dbReference type="ChEBI" id="CHEBI:30616"/>
    </ligand>
</feature>
<dbReference type="RefSeq" id="WP_036096686.1">
    <property type="nucleotide sequence ID" value="NZ_AODF01000008.1"/>
</dbReference>
<evidence type="ECO:0000259" key="13">
    <source>
        <dbReference type="Pfam" id="PF12627"/>
    </source>
</evidence>
<keyword evidence="6 11" id="KW-0547">Nucleotide-binding</keyword>
<dbReference type="HAMAP" id="MF_01263">
    <property type="entry name" value="CCA_bact_type3"/>
    <property type="match status" value="1"/>
</dbReference>
<dbReference type="PANTHER" id="PTHR46173:SF1">
    <property type="entry name" value="CCA TRNA NUCLEOTIDYLTRANSFERASE 1, MITOCHONDRIAL"/>
    <property type="match status" value="1"/>
</dbReference>
<feature type="binding site" evidence="11">
    <location>
        <position position="160"/>
    </location>
    <ligand>
        <name>ATP</name>
        <dbReference type="ChEBI" id="CHEBI:30616"/>
    </ligand>
</feature>
<dbReference type="InterPro" id="IPR023068">
    <property type="entry name" value="CCA-adding_enz_firmicutes"/>
</dbReference>
<feature type="domain" description="CCA-adding enzyme C-terminal" evidence="14">
    <location>
        <begin position="247"/>
        <end position="386"/>
    </location>
</feature>
<dbReference type="Gene3D" id="1.10.110.30">
    <property type="match status" value="1"/>
</dbReference>
<dbReference type="CDD" id="cd05398">
    <property type="entry name" value="NT_ClassII-CCAase"/>
    <property type="match status" value="1"/>
</dbReference>
<feature type="domain" description="tRNA nucleotidyltransferase/poly(A) polymerase RNA and SrmB- binding" evidence="13">
    <location>
        <begin position="170"/>
        <end position="228"/>
    </location>
</feature>
<dbReference type="GO" id="GO:0016301">
    <property type="term" value="F:kinase activity"/>
    <property type="evidence" value="ECO:0007669"/>
    <property type="project" value="UniProtKB-KW"/>
</dbReference>
<keyword evidence="4 11" id="KW-0548">Nucleotidyltransferase</keyword>
<evidence type="ECO:0000256" key="9">
    <source>
        <dbReference type="ARBA" id="ARBA00022842"/>
    </source>
</evidence>
<keyword evidence="8 11" id="KW-0067">ATP-binding</keyword>
<dbReference type="Pfam" id="PF01743">
    <property type="entry name" value="PolyA_pol"/>
    <property type="match status" value="1"/>
</dbReference>
<evidence type="ECO:0000256" key="10">
    <source>
        <dbReference type="ARBA" id="ARBA00022884"/>
    </source>
</evidence>
<sequence>MELIFKEALPVLETLESGGFEAYFVGGAVRDHLLGRPVNDVDIATSAFPEEVKGLFHKTYDTGIKHGTVTVRNGEEMYEVTTFRTEGKYEDFRRPSEVTFVRSLDEDLLRRDFTMNAIAMDRLGKLHDPFHGEASIHAREIKAVGDARERFHEDALRMMRAVRFLSQLEFTLEAETKAALASEIELLRHTAVERIAVEWVKILRGRGRAKALDLALEVKMERYLPGLSDEASALEKLKQYSFSADPSDAEVWLGLLLAVQPDSVRKFLRGFKQSNQLIKELEGAYQLIETKTKWTPWTLYMAGETGIRLTEIGRKLLYGSNGLDEALCAYRKLPIHSRSELAVDGSFLMTYYNKAGGSWLRDLLLEIEQLVVSGELENKQDTIRGWLQNGKR</sequence>
<evidence type="ECO:0000256" key="4">
    <source>
        <dbReference type="ARBA" id="ARBA00022695"/>
    </source>
</evidence>
<name>A0ABP3B1E8_9LIST</name>
<dbReference type="InterPro" id="IPR043519">
    <property type="entry name" value="NT_sf"/>
</dbReference>
<comment type="catalytic activity">
    <reaction evidence="11">
        <text>a tRNA with a 3' CCA end + 2 CTP + ATP = a tRNA with a 3' CCACCA end + 3 diphosphate</text>
        <dbReference type="Rhea" id="RHEA:76235"/>
        <dbReference type="Rhea" id="RHEA-COMP:10468"/>
        <dbReference type="Rhea" id="RHEA-COMP:18655"/>
        <dbReference type="ChEBI" id="CHEBI:30616"/>
        <dbReference type="ChEBI" id="CHEBI:33019"/>
        <dbReference type="ChEBI" id="CHEBI:37563"/>
        <dbReference type="ChEBI" id="CHEBI:83071"/>
        <dbReference type="ChEBI" id="CHEBI:195187"/>
    </reaction>
</comment>
<reference evidence="15 16" key="1">
    <citation type="journal article" date="2014" name="Int. J. Syst. Evol. Microbiol.">
        <title>Listeria floridensis sp. nov., Listeria aquatica sp. nov., Listeria cornellensis sp. nov., Listeria riparia sp. nov. and Listeria grandensis sp. nov., from agricultural and natural environments.</title>
        <authorList>
            <person name="den Bakker H.C."/>
            <person name="Warchocki S."/>
            <person name="Wright E.M."/>
            <person name="Allred A.F."/>
            <person name="Ahlstrom C."/>
            <person name="Manuel C.S."/>
            <person name="Stasiewicz M.J."/>
            <person name="Burrell A."/>
            <person name="Roof S."/>
            <person name="Strawn L."/>
            <person name="Fortes E.D."/>
            <person name="Nightingale K.K."/>
            <person name="Kephart D."/>
            <person name="Wiedmann M."/>
        </authorList>
    </citation>
    <scope>NUCLEOTIDE SEQUENCE [LARGE SCALE GENOMIC DNA]</scope>
    <source>
        <strain evidence="15 16">FSL S10-1187</strain>
    </source>
</reference>
<dbReference type="EC" id="2.7.7.72" evidence="11"/>
<comment type="function">
    <text evidence="11">Catalyzes the addition and repair of the essential 3'-terminal CCA sequence in tRNAs without using a nucleic acid template. Adds these three nucleotides in the order of C, C, and A to the tRNA nucleotide-73, using CTP and ATP as substrates and producing inorganic pyrophosphate. tRNA 3'-terminal CCA addition is required both for tRNA processing and repair. Also involved in tRNA surveillance by mediating tandem CCA addition to generate a CCACCA at the 3' terminus of unstable tRNAs. While stable tRNAs receive only 3'-terminal CCA, unstable tRNAs are marked with CCACCA and rapidly degraded.</text>
</comment>
<evidence type="ECO:0000313" key="15">
    <source>
        <dbReference type="EMBL" id="EUJ32951.1"/>
    </source>
</evidence>
<comment type="catalytic activity">
    <reaction evidence="11">
        <text>a tRNA precursor + 2 CTP + ATP = a tRNA with a 3' CCA end + 3 diphosphate</text>
        <dbReference type="Rhea" id="RHEA:14433"/>
        <dbReference type="Rhea" id="RHEA-COMP:10465"/>
        <dbReference type="Rhea" id="RHEA-COMP:10468"/>
        <dbReference type="ChEBI" id="CHEBI:30616"/>
        <dbReference type="ChEBI" id="CHEBI:33019"/>
        <dbReference type="ChEBI" id="CHEBI:37563"/>
        <dbReference type="ChEBI" id="CHEBI:74896"/>
        <dbReference type="ChEBI" id="CHEBI:83071"/>
        <dbReference type="EC" id="2.7.7.72"/>
    </reaction>
</comment>
<comment type="similarity">
    <text evidence="11">Belongs to the tRNA nucleotidyltransferase/poly(A) polymerase family. Bacterial CCA-adding enzyme type 3 subfamily.</text>
</comment>
<feature type="binding site" evidence="11">
    <location>
        <position position="160"/>
    </location>
    <ligand>
        <name>CTP</name>
        <dbReference type="ChEBI" id="CHEBI:37563"/>
    </ligand>
</feature>
<dbReference type="EMBL" id="AODF01000008">
    <property type="protein sequence ID" value="EUJ32951.1"/>
    <property type="molecule type" value="Genomic_DNA"/>
</dbReference>